<proteinExistence type="predicted"/>
<reference evidence="1" key="1">
    <citation type="journal article" date="2015" name="Nature">
        <title>Complex archaea that bridge the gap between prokaryotes and eukaryotes.</title>
        <authorList>
            <person name="Spang A."/>
            <person name="Saw J.H."/>
            <person name="Jorgensen S.L."/>
            <person name="Zaremba-Niedzwiedzka K."/>
            <person name="Martijn J."/>
            <person name="Lind A.E."/>
            <person name="van Eijk R."/>
            <person name="Schleper C."/>
            <person name="Guy L."/>
            <person name="Ettema T.J."/>
        </authorList>
    </citation>
    <scope>NUCLEOTIDE SEQUENCE</scope>
</reference>
<gene>
    <name evidence="1" type="ORF">LCGC14_1657600</name>
</gene>
<dbReference type="AlphaFoldDB" id="A0A0F9HV17"/>
<sequence>MATENQFDKALDKGLVDTSVEQCGLCQRFVGEVCEGRCPLYDGSSCCREWEQAIVAILAEENWQTICRHIDKLIAKLESLL</sequence>
<protein>
    <submittedName>
        <fullName evidence="1">Uncharacterized protein</fullName>
    </submittedName>
</protein>
<comment type="caution">
    <text evidence="1">The sequence shown here is derived from an EMBL/GenBank/DDBJ whole genome shotgun (WGS) entry which is preliminary data.</text>
</comment>
<accession>A0A0F9HV17</accession>
<dbReference type="EMBL" id="LAZR01014035">
    <property type="protein sequence ID" value="KKM19246.1"/>
    <property type="molecule type" value="Genomic_DNA"/>
</dbReference>
<name>A0A0F9HV17_9ZZZZ</name>
<organism evidence="1">
    <name type="scientific">marine sediment metagenome</name>
    <dbReference type="NCBI Taxonomy" id="412755"/>
    <lineage>
        <taxon>unclassified sequences</taxon>
        <taxon>metagenomes</taxon>
        <taxon>ecological metagenomes</taxon>
    </lineage>
</organism>
<evidence type="ECO:0000313" key="1">
    <source>
        <dbReference type="EMBL" id="KKM19246.1"/>
    </source>
</evidence>